<sequence length="82" mass="9778">MIIDYCEQEIVEEKMLVHIGFQFEDEPDSLYVAELSLDNDGYVSAWTLFFNGFDCKYTFRQEEKEHFIHYAQEQGISIRQKA</sequence>
<gene>
    <name evidence="1" type="ORF">GK047_09160</name>
</gene>
<dbReference type="AlphaFoldDB" id="A0A6G3ZVV4"/>
<evidence type="ECO:0000313" key="1">
    <source>
        <dbReference type="EMBL" id="NEW06178.1"/>
    </source>
</evidence>
<accession>A0A6G3ZVV4</accession>
<comment type="caution">
    <text evidence="1">The sequence shown here is derived from an EMBL/GenBank/DDBJ whole genome shotgun (WGS) entry which is preliminary data.</text>
</comment>
<protein>
    <submittedName>
        <fullName evidence="1">Uncharacterized protein</fullName>
    </submittedName>
</protein>
<organism evidence="1">
    <name type="scientific">Paenibacillus sp. SYP-B3998</name>
    <dbReference type="NCBI Taxonomy" id="2678564"/>
    <lineage>
        <taxon>Bacteria</taxon>
        <taxon>Bacillati</taxon>
        <taxon>Bacillota</taxon>
        <taxon>Bacilli</taxon>
        <taxon>Bacillales</taxon>
        <taxon>Paenibacillaceae</taxon>
        <taxon>Paenibacillus</taxon>
    </lineage>
</organism>
<name>A0A6G3ZVV4_9BACL</name>
<dbReference type="EMBL" id="JAAIKC010000002">
    <property type="protein sequence ID" value="NEW06178.1"/>
    <property type="molecule type" value="Genomic_DNA"/>
</dbReference>
<proteinExistence type="predicted"/>
<reference evidence="1" key="1">
    <citation type="submission" date="2020-02" db="EMBL/GenBank/DDBJ databases">
        <authorList>
            <person name="Shen X.-R."/>
            <person name="Zhang Y.-X."/>
        </authorList>
    </citation>
    <scope>NUCLEOTIDE SEQUENCE</scope>
    <source>
        <strain evidence="1">SYP-B3998</strain>
    </source>
</reference>
<dbReference type="RefSeq" id="WP_163944531.1">
    <property type="nucleotide sequence ID" value="NZ_JAAIKC010000002.1"/>
</dbReference>